<proteinExistence type="predicted"/>
<evidence type="ECO:0000313" key="2">
    <source>
        <dbReference type="Proteomes" id="UP000183085"/>
    </source>
</evidence>
<dbReference type="STRING" id="1817895.AUJ95_05230"/>
<dbReference type="EMBL" id="MNYI01000140">
    <property type="protein sequence ID" value="OIP39686.1"/>
    <property type="molecule type" value="Genomic_DNA"/>
</dbReference>
<protein>
    <submittedName>
        <fullName evidence="1">Uncharacterized protein</fullName>
    </submittedName>
</protein>
<evidence type="ECO:0000313" key="1">
    <source>
        <dbReference type="EMBL" id="OIP39686.1"/>
    </source>
</evidence>
<sequence length="72" mass="7728">MSIGNFNLRRTGASLAGGQGKLILVTLLSSASGLTIGVNYTIKGEKSQNENCWLMPKKYLTSSANFDILCCK</sequence>
<dbReference type="Proteomes" id="UP000183085">
    <property type="component" value="Unassembled WGS sequence"/>
</dbReference>
<name>A0A1J5E8R5_9BACT</name>
<dbReference type="AlphaFoldDB" id="A0A1J5E8R5"/>
<organism evidence="1 2">
    <name type="scientific">Candidatus Desantisbacteria bacterium CG2_30_40_21</name>
    <dbReference type="NCBI Taxonomy" id="1817895"/>
    <lineage>
        <taxon>Bacteria</taxon>
        <taxon>Candidatus Desantisiibacteriota</taxon>
    </lineage>
</organism>
<accession>A0A1J5E8R5</accession>
<reference evidence="1 2" key="1">
    <citation type="journal article" date="2016" name="Environ. Microbiol.">
        <title>Genomic resolution of a cold subsurface aquifer community provides metabolic insights for novel microbes adapted to high CO concentrations.</title>
        <authorList>
            <person name="Probst A.J."/>
            <person name="Castelle C.J."/>
            <person name="Singh A."/>
            <person name="Brown C.T."/>
            <person name="Anantharaman K."/>
            <person name="Sharon I."/>
            <person name="Hug L.A."/>
            <person name="Burstein D."/>
            <person name="Emerson J.B."/>
            <person name="Thomas B.C."/>
            <person name="Banfield J.F."/>
        </authorList>
    </citation>
    <scope>NUCLEOTIDE SEQUENCE [LARGE SCALE GENOMIC DNA]</scope>
    <source>
        <strain evidence="1">CG2_30_40_21</strain>
    </source>
</reference>
<gene>
    <name evidence="1" type="ORF">AUJ95_05230</name>
</gene>
<comment type="caution">
    <text evidence="1">The sequence shown here is derived from an EMBL/GenBank/DDBJ whole genome shotgun (WGS) entry which is preliminary data.</text>
</comment>